<dbReference type="InterPro" id="IPR029063">
    <property type="entry name" value="SAM-dependent_MTases_sf"/>
</dbReference>
<evidence type="ECO:0000256" key="4">
    <source>
        <dbReference type="ARBA" id="ARBA00022691"/>
    </source>
</evidence>
<dbReference type="InterPro" id="IPR050953">
    <property type="entry name" value="N4_N6_ade-DNA_methylase"/>
</dbReference>
<reference evidence="9" key="1">
    <citation type="submission" date="2020-05" db="EMBL/GenBank/DDBJ databases">
        <authorList>
            <person name="Chiriac C."/>
            <person name="Salcher M."/>
            <person name="Ghai R."/>
            <person name="Kavagutti S V."/>
        </authorList>
    </citation>
    <scope>NUCLEOTIDE SEQUENCE</scope>
</reference>
<feature type="domain" description="DUF7008" evidence="8">
    <location>
        <begin position="828"/>
        <end position="1217"/>
    </location>
</feature>
<feature type="region of interest" description="Disordered" evidence="6">
    <location>
        <begin position="1208"/>
        <end position="1230"/>
    </location>
</feature>
<evidence type="ECO:0000256" key="6">
    <source>
        <dbReference type="SAM" id="MobiDB-lite"/>
    </source>
</evidence>
<protein>
    <recommendedName>
        <fullName evidence="1">site-specific DNA-methyltransferase (adenine-specific)</fullName>
        <ecNumber evidence="1">2.1.1.72</ecNumber>
    </recommendedName>
</protein>
<evidence type="ECO:0000313" key="9">
    <source>
        <dbReference type="EMBL" id="CAB4895699.1"/>
    </source>
</evidence>
<dbReference type="PANTHER" id="PTHR33841">
    <property type="entry name" value="DNA METHYLTRANSFERASE YEEA-RELATED"/>
    <property type="match status" value="1"/>
</dbReference>
<dbReference type="PRINTS" id="PR00507">
    <property type="entry name" value="N12N6MTFRASE"/>
</dbReference>
<dbReference type="NCBIfam" id="NF033451">
    <property type="entry name" value="BREX_2_MTaseX"/>
    <property type="match status" value="1"/>
</dbReference>
<dbReference type="InterPro" id="IPR002052">
    <property type="entry name" value="DNA_methylase_N6_adenine_CS"/>
</dbReference>
<dbReference type="Gene3D" id="3.40.50.150">
    <property type="entry name" value="Vaccinia Virus protein VP39"/>
    <property type="match status" value="1"/>
</dbReference>
<evidence type="ECO:0000259" key="8">
    <source>
        <dbReference type="Pfam" id="PF22654"/>
    </source>
</evidence>
<dbReference type="GO" id="GO:0032259">
    <property type="term" value="P:methylation"/>
    <property type="evidence" value="ECO:0007669"/>
    <property type="project" value="UniProtKB-KW"/>
</dbReference>
<dbReference type="SUPFAM" id="SSF53335">
    <property type="entry name" value="S-adenosyl-L-methionine-dependent methyltransferases"/>
    <property type="match status" value="1"/>
</dbReference>
<dbReference type="EC" id="2.1.1.72" evidence="1"/>
<dbReference type="PANTHER" id="PTHR33841:SF1">
    <property type="entry name" value="DNA METHYLTRANSFERASE A"/>
    <property type="match status" value="1"/>
</dbReference>
<dbReference type="InterPro" id="IPR011639">
    <property type="entry name" value="MethylTrfase_TaqI-like_dom"/>
</dbReference>
<keyword evidence="2" id="KW-0489">Methyltransferase</keyword>
<comment type="catalytic activity">
    <reaction evidence="5">
        <text>a 2'-deoxyadenosine in DNA + S-adenosyl-L-methionine = an N(6)-methyl-2'-deoxyadenosine in DNA + S-adenosyl-L-homocysteine + H(+)</text>
        <dbReference type="Rhea" id="RHEA:15197"/>
        <dbReference type="Rhea" id="RHEA-COMP:12418"/>
        <dbReference type="Rhea" id="RHEA-COMP:12419"/>
        <dbReference type="ChEBI" id="CHEBI:15378"/>
        <dbReference type="ChEBI" id="CHEBI:57856"/>
        <dbReference type="ChEBI" id="CHEBI:59789"/>
        <dbReference type="ChEBI" id="CHEBI:90615"/>
        <dbReference type="ChEBI" id="CHEBI:90616"/>
        <dbReference type="EC" id="2.1.1.72"/>
    </reaction>
</comment>
<evidence type="ECO:0000256" key="1">
    <source>
        <dbReference type="ARBA" id="ARBA00011900"/>
    </source>
</evidence>
<name>A0A6J7FUW5_9ZZZZ</name>
<evidence type="ECO:0000259" key="7">
    <source>
        <dbReference type="Pfam" id="PF07669"/>
    </source>
</evidence>
<dbReference type="PROSITE" id="PS00092">
    <property type="entry name" value="N6_MTASE"/>
    <property type="match status" value="1"/>
</dbReference>
<keyword evidence="3" id="KW-0808">Transferase</keyword>
<dbReference type="GO" id="GO:0006304">
    <property type="term" value="P:DNA modification"/>
    <property type="evidence" value="ECO:0007669"/>
    <property type="project" value="InterPro"/>
</dbReference>
<dbReference type="AlphaFoldDB" id="A0A6J7FUW5"/>
<evidence type="ECO:0000256" key="3">
    <source>
        <dbReference type="ARBA" id="ARBA00022679"/>
    </source>
</evidence>
<dbReference type="Pfam" id="PF22654">
    <property type="entry name" value="DUF7008"/>
    <property type="match status" value="1"/>
</dbReference>
<feature type="domain" description="Type II methyltransferase M.TaqI-like" evidence="7">
    <location>
        <begin position="272"/>
        <end position="458"/>
    </location>
</feature>
<dbReference type="Pfam" id="PF07669">
    <property type="entry name" value="Eco57I"/>
    <property type="match status" value="1"/>
</dbReference>
<accession>A0A6J7FUW5</accession>
<sequence length="1230" mass="136394">MIDARTLTVDLKRLVTELEDDIRSHAAEDQATDERLRGEHEAARAADRTAASFEEWRDGEVTQAAVGWVLSTVFVRFLEDNGLIDNPLVGGVGARLVAAKGRREVYFEQHPSHSDRDHLQWCFRQVAAFPAAAALFDEGHAAVWRLSPSADGAKAVREFFLRPDPQTGELVHDFTDPAHDTRFLGDLYQDLSEAAKKRYALLQTPEFVEEFILDRTLTPAIAEFGLSTVRLIDPTCGSGHFLIGALRRLFAARQDREPGTPPEQLVQTILEQQVFGVDLNPYATAIARFRLVIEALGLAGVGRLADAPPIALNLATGDSLLHGPVSAVGRDGNLAGQLFEADVYRLGIEHAYATEDADALRRILGQGYHAVVGNPPYIVGDNPSARDAYKDRYQYCHREFALTVPFMERFFELARIFSVDIAQAEAGFVGKITGNNFMKREFGGPLVEKFLPTVDLDLVVDCSGAYIPGHGTPTLLVFGRAQRPTSRGLKVVDGVRGEPAQPIDPARGRVWRSIVDLVGEKTAGNDFVRVGDVDRSELFVHPMTLGAGRAVRKTLESRAGDRLRTVADDLGYTGQTNLDDMMLRPRSAWLRAGVAERHITGLAVGDVVRDWAAGVTNAVWFPYENEQLVGQEGLTGREVAAVWPWRTSGWARRTFNKASYREEDRSWFEWHQIALRRHRTPLSITWAFVVTHNHFVLDRGGKVFKQSAPLIKLPESAGEVVHLGLLGALNSSVTAFWLRQVCQTKGSSGVGRGIYDEEWENHFEVSAGRVAELPLPADRSPVISAELDRLARERAALLEDLASLPSDVVLVDELAERRAREEALTARMVFLQEELDWQVLRAFGLAPDDLPLAFGDDGAPDLPADFGIALGHRSFEVVLARQVQAEEAQTTWFERHGSTPIVKLPAAWPAAYRDLVARRIALIDGDADVAMIEAPEHKRRWSREAWDKRERRALEALVLDRLEDPSVWGDAPRLRAASELTDVVRADALLAQAVARIAGRSDADLGAVVPELLVECSVPFLTALRLKDPGLRKRAVWERVWEQQRHEDRIDAEVAAAGRAPDEAERRKAAEVGRIDVPPKYGSGDFRHTRIWRQRGKLDVPKERFFHVPGAERGADTSPVFGWAGFNERDRAVALAGRVYELREQEAAGAGRLTPLLAGIDELLPWIAQWFPDDDPDYGGPPADYFEGWLDQQLAEIGLTREQLRGWRPAAATRGRKAQGVSPRTSAGRN</sequence>
<dbReference type="GO" id="GO:0003676">
    <property type="term" value="F:nucleic acid binding"/>
    <property type="evidence" value="ECO:0007669"/>
    <property type="project" value="InterPro"/>
</dbReference>
<dbReference type="EMBL" id="CAFBMK010000009">
    <property type="protein sequence ID" value="CAB4895699.1"/>
    <property type="molecule type" value="Genomic_DNA"/>
</dbReference>
<organism evidence="9">
    <name type="scientific">freshwater metagenome</name>
    <dbReference type="NCBI Taxonomy" id="449393"/>
    <lineage>
        <taxon>unclassified sequences</taxon>
        <taxon>metagenomes</taxon>
        <taxon>ecological metagenomes</taxon>
    </lineage>
</organism>
<dbReference type="GO" id="GO:0009007">
    <property type="term" value="F:site-specific DNA-methyltransferase (adenine-specific) activity"/>
    <property type="evidence" value="ECO:0007669"/>
    <property type="project" value="UniProtKB-EC"/>
</dbReference>
<proteinExistence type="predicted"/>
<evidence type="ECO:0000256" key="2">
    <source>
        <dbReference type="ARBA" id="ARBA00022603"/>
    </source>
</evidence>
<keyword evidence="4" id="KW-0949">S-adenosyl-L-methionine</keyword>
<dbReference type="InterPro" id="IPR054277">
    <property type="entry name" value="DUF7008"/>
</dbReference>
<evidence type="ECO:0000256" key="5">
    <source>
        <dbReference type="ARBA" id="ARBA00047942"/>
    </source>
</evidence>
<gene>
    <name evidence="9" type="ORF">UFOPK3564_00283</name>
</gene>